<dbReference type="Pfam" id="PF00069">
    <property type="entry name" value="Pkinase"/>
    <property type="match status" value="1"/>
</dbReference>
<dbReference type="HOGENOM" id="CLU_406553_0_0_1"/>
<evidence type="ECO:0000256" key="3">
    <source>
        <dbReference type="ARBA" id="ARBA00022777"/>
    </source>
</evidence>
<evidence type="ECO:0000256" key="1">
    <source>
        <dbReference type="ARBA" id="ARBA00022679"/>
    </source>
</evidence>
<dbReference type="AlphaFoldDB" id="A0A0C2XBA5"/>
<feature type="region of interest" description="Disordered" evidence="6">
    <location>
        <begin position="320"/>
        <end position="344"/>
    </location>
</feature>
<evidence type="ECO:0000256" key="6">
    <source>
        <dbReference type="SAM" id="MobiDB-lite"/>
    </source>
</evidence>
<dbReference type="STRING" id="686832.A0A0C2XBA5"/>
<reference evidence="9" key="2">
    <citation type="submission" date="2015-01" db="EMBL/GenBank/DDBJ databases">
        <title>Evolutionary Origins and Diversification of the Mycorrhizal Mutualists.</title>
        <authorList>
            <consortium name="DOE Joint Genome Institute"/>
            <consortium name="Mycorrhizal Genomics Consortium"/>
            <person name="Kohler A."/>
            <person name="Kuo A."/>
            <person name="Nagy L.G."/>
            <person name="Floudas D."/>
            <person name="Copeland A."/>
            <person name="Barry K.W."/>
            <person name="Cichocki N."/>
            <person name="Veneault-Fourrey C."/>
            <person name="LaButti K."/>
            <person name="Lindquist E.A."/>
            <person name="Lipzen A."/>
            <person name="Lundell T."/>
            <person name="Morin E."/>
            <person name="Murat C."/>
            <person name="Riley R."/>
            <person name="Ohm R."/>
            <person name="Sun H."/>
            <person name="Tunlid A."/>
            <person name="Henrissat B."/>
            <person name="Grigoriev I.V."/>
            <person name="Hibbett D.S."/>
            <person name="Martin F."/>
        </authorList>
    </citation>
    <scope>NUCLEOTIDE SEQUENCE [LARGE SCALE GENOMIC DNA]</scope>
    <source>
        <strain evidence="9">h7</strain>
    </source>
</reference>
<name>A0A0C2XBA5_HEBCY</name>
<dbReference type="GO" id="GO:0005737">
    <property type="term" value="C:cytoplasm"/>
    <property type="evidence" value="ECO:0007669"/>
    <property type="project" value="TreeGrafter"/>
</dbReference>
<evidence type="ECO:0000256" key="5">
    <source>
        <dbReference type="ARBA" id="ARBA00037982"/>
    </source>
</evidence>
<keyword evidence="3" id="KW-0418">Kinase</keyword>
<evidence type="ECO:0000259" key="7">
    <source>
        <dbReference type="PROSITE" id="PS50011"/>
    </source>
</evidence>
<feature type="compositionally biased region" description="Polar residues" evidence="6">
    <location>
        <begin position="1"/>
        <end position="22"/>
    </location>
</feature>
<feature type="region of interest" description="Disordered" evidence="6">
    <location>
        <begin position="276"/>
        <end position="299"/>
    </location>
</feature>
<evidence type="ECO:0000256" key="2">
    <source>
        <dbReference type="ARBA" id="ARBA00022741"/>
    </source>
</evidence>
<keyword evidence="9" id="KW-1185">Reference proteome</keyword>
<sequence length="676" mass="72697">MNSSLEKLSPRNLGSTAPSGSSTHHDDHPLVSTPPNLASNAPNNIDSVQLPPTETTPPASHNSGNVLDITTDLRPVTIRRSREPVTGRSVISFGFHAEDLVDVPLRFGEVVDEDTTSHARRPSPSDEEKPESPLDPEKWKPALWTWAIPSLDQVEQYDAFRTTHAETGSNQAYKNFSPLLVSEHESDSGALGSVHCPPCPPQVQVAPSTRSETQVSSPTSLELCGPLPGFGRPVTVTSSAVNNPPHIEIRRCEPSSETAVHRSDFGGEFPAAMSVPSTGKGGDTATLPLSPEPTSVSKSGSFEMSTEMISPVSSNFSHAIRSDTSVSTEGDDDSISSGETTNDEDLATITGGDYKIIAYGSTAVVLRVPSSTTKGSFRAKKVIALTRADSSDFLKSHGSESFYTSTLAASVYLNGIIAQDEEALLTVMAEIAQGLSYLHSLDIVHLDIKPFNVFLTHTRHCVIGDFGSSRHDSGHIQVEEPGLNSLTITHGVTVGFVAPEVATRAEPGGVFNCKADIWSLGVSIFTLIDPSGIEVPDDYDSNACSNLEFVHYKEMGLLKFDMRRTLLEANAPDSVMRLVLEMCEIDDRERPTARELLAKMKPPHPLDSAKPSPLFSYEPAVRDPGSPPPRGRDKFTVDEAVGIFQEFLQSKDVSGLPVLPVPTATEQRIEGGTTRG</sequence>
<dbReference type="InterPro" id="IPR008271">
    <property type="entry name" value="Ser/Thr_kinase_AS"/>
</dbReference>
<feature type="region of interest" description="Disordered" evidence="6">
    <location>
        <begin position="1"/>
        <end position="68"/>
    </location>
</feature>
<dbReference type="GO" id="GO:0005634">
    <property type="term" value="C:nucleus"/>
    <property type="evidence" value="ECO:0007669"/>
    <property type="project" value="TreeGrafter"/>
</dbReference>
<keyword evidence="2" id="KW-0547">Nucleotide-binding</keyword>
<dbReference type="GO" id="GO:0004672">
    <property type="term" value="F:protein kinase activity"/>
    <property type="evidence" value="ECO:0007669"/>
    <property type="project" value="InterPro"/>
</dbReference>
<dbReference type="InterPro" id="IPR050339">
    <property type="entry name" value="CC_SR_Kinase"/>
</dbReference>
<feature type="compositionally biased region" description="Basic and acidic residues" evidence="6">
    <location>
        <begin position="123"/>
        <end position="138"/>
    </location>
</feature>
<reference evidence="8 9" key="1">
    <citation type="submission" date="2014-04" db="EMBL/GenBank/DDBJ databases">
        <authorList>
            <consortium name="DOE Joint Genome Institute"/>
            <person name="Kuo A."/>
            <person name="Gay G."/>
            <person name="Dore J."/>
            <person name="Kohler A."/>
            <person name="Nagy L.G."/>
            <person name="Floudas D."/>
            <person name="Copeland A."/>
            <person name="Barry K.W."/>
            <person name="Cichocki N."/>
            <person name="Veneault-Fourrey C."/>
            <person name="LaButti K."/>
            <person name="Lindquist E.A."/>
            <person name="Lipzen A."/>
            <person name="Lundell T."/>
            <person name="Morin E."/>
            <person name="Murat C."/>
            <person name="Sun H."/>
            <person name="Tunlid A."/>
            <person name="Henrissat B."/>
            <person name="Grigoriev I.V."/>
            <person name="Hibbett D.S."/>
            <person name="Martin F."/>
            <person name="Nordberg H.P."/>
            <person name="Cantor M.N."/>
            <person name="Hua S.X."/>
        </authorList>
    </citation>
    <scope>NUCLEOTIDE SEQUENCE [LARGE SCALE GENOMIC DNA]</scope>
    <source>
        <strain evidence="9">h7</strain>
    </source>
</reference>
<dbReference type="PROSITE" id="PS50011">
    <property type="entry name" value="PROTEIN_KINASE_DOM"/>
    <property type="match status" value="1"/>
</dbReference>
<dbReference type="InterPro" id="IPR000719">
    <property type="entry name" value="Prot_kinase_dom"/>
</dbReference>
<gene>
    <name evidence="8" type="ORF">M413DRAFT_32647</name>
</gene>
<keyword evidence="1" id="KW-0808">Transferase</keyword>
<organism evidence="8 9">
    <name type="scientific">Hebeloma cylindrosporum</name>
    <dbReference type="NCBI Taxonomy" id="76867"/>
    <lineage>
        <taxon>Eukaryota</taxon>
        <taxon>Fungi</taxon>
        <taxon>Dikarya</taxon>
        <taxon>Basidiomycota</taxon>
        <taxon>Agaricomycotina</taxon>
        <taxon>Agaricomycetes</taxon>
        <taxon>Agaricomycetidae</taxon>
        <taxon>Agaricales</taxon>
        <taxon>Agaricineae</taxon>
        <taxon>Hymenogastraceae</taxon>
        <taxon>Hebeloma</taxon>
    </lineage>
</organism>
<evidence type="ECO:0000313" key="9">
    <source>
        <dbReference type="Proteomes" id="UP000053424"/>
    </source>
</evidence>
<dbReference type="PROSITE" id="PS00108">
    <property type="entry name" value="PROTEIN_KINASE_ST"/>
    <property type="match status" value="1"/>
</dbReference>
<protein>
    <recommendedName>
        <fullName evidence="7">Protein kinase domain-containing protein</fullName>
    </recommendedName>
</protein>
<dbReference type="SUPFAM" id="SSF56112">
    <property type="entry name" value="Protein kinase-like (PK-like)"/>
    <property type="match status" value="1"/>
</dbReference>
<feature type="domain" description="Protein kinase" evidence="7">
    <location>
        <begin position="272"/>
        <end position="607"/>
    </location>
</feature>
<accession>A0A0C2XBA5</accession>
<dbReference type="Proteomes" id="UP000053424">
    <property type="component" value="Unassembled WGS sequence"/>
</dbReference>
<dbReference type="GO" id="GO:0005524">
    <property type="term" value="F:ATP binding"/>
    <property type="evidence" value="ECO:0007669"/>
    <property type="project" value="UniProtKB-KW"/>
</dbReference>
<proteinExistence type="inferred from homology"/>
<evidence type="ECO:0000313" key="8">
    <source>
        <dbReference type="EMBL" id="KIM35233.1"/>
    </source>
</evidence>
<keyword evidence="4" id="KW-0067">ATP-binding</keyword>
<feature type="compositionally biased region" description="Polar residues" evidence="6">
    <location>
        <begin position="33"/>
        <end position="65"/>
    </location>
</feature>
<dbReference type="EMBL" id="KN831826">
    <property type="protein sequence ID" value="KIM35233.1"/>
    <property type="molecule type" value="Genomic_DNA"/>
</dbReference>
<dbReference type="SMART" id="SM00220">
    <property type="entry name" value="S_TKc"/>
    <property type="match status" value="1"/>
</dbReference>
<comment type="similarity">
    <text evidence="5">Belongs to the protein kinase superfamily. Ser/Thr protein kinase family. GCN2 subfamily.</text>
</comment>
<dbReference type="PANTHER" id="PTHR11042">
    <property type="entry name" value="EUKARYOTIC TRANSLATION INITIATION FACTOR 2-ALPHA KINASE EIF2-ALPHA KINASE -RELATED"/>
    <property type="match status" value="1"/>
</dbReference>
<feature type="region of interest" description="Disordered" evidence="6">
    <location>
        <begin position="113"/>
        <end position="138"/>
    </location>
</feature>
<dbReference type="InterPro" id="IPR011009">
    <property type="entry name" value="Kinase-like_dom_sf"/>
</dbReference>
<feature type="region of interest" description="Disordered" evidence="6">
    <location>
        <begin position="601"/>
        <end position="634"/>
    </location>
</feature>
<dbReference type="OrthoDB" id="10252171at2759"/>
<dbReference type="Gene3D" id="1.10.510.10">
    <property type="entry name" value="Transferase(Phosphotransferase) domain 1"/>
    <property type="match status" value="1"/>
</dbReference>
<evidence type="ECO:0000256" key="4">
    <source>
        <dbReference type="ARBA" id="ARBA00022840"/>
    </source>
</evidence>